<keyword evidence="7" id="KW-1185">Reference proteome</keyword>
<sequence length="477" mass="50612">MTITLDRSLAAILPVAESGEFSVSARPQAERHPQSAAISSAAWTAVQTASIAALAVPRASDSPVLRAQAEAALGRIMQTLPATIEGAEGNPLKNMGLKQLEGVAVEHMFLAATLMTNEILGQTAKSKGAVLEKLTEKQNDIRQQELADYKAQLAAEAEQQEKAKKAGILGVVFDWVIAAVEVVTGIAKVVGGIMSCNPMMVAGGAMDVLAGSAGIVKAVANTLALVDPDNAEKYQDIAEKAGYVQLGFEIAGALVDVTSAARNAIVSKVIPNVAKKVLQEGAEQALSAGIKSGSKAVVTATAQQIGKKVAAEATQHIGKKLGDKFCKEAIEKMVIEAVETAAKKTSKALKKGSEKAVKEITDKVVAEVRWQVITAFAKSSFSATKIMTNTRQIVSGAQALTSAAIEKQKADLRKEIDLLILDQQWQQMFFQYYEDRKKEIVKKVRELQSDQAQVMEGGIQVLSQIASNQAQMASSMV</sequence>
<feature type="domain" description="Translocator protein BipB-like C-terminal" evidence="5">
    <location>
        <begin position="110"/>
        <end position="475"/>
    </location>
</feature>
<dbReference type="AlphaFoldDB" id="A0A848MJP1"/>
<keyword evidence="2" id="KW-1043">Host membrane</keyword>
<proteinExistence type="inferred from homology"/>
<evidence type="ECO:0000256" key="4">
    <source>
        <dbReference type="ARBA" id="ARBA00035640"/>
    </source>
</evidence>
<keyword evidence="3" id="KW-0843">Virulence</keyword>
<comment type="similarity">
    <text evidence="4">Belongs to the SctE/SipB/YopB family.</text>
</comment>
<name>A0A848MJP1_9GAMM</name>
<dbReference type="EMBL" id="JAADJU010000003">
    <property type="protein sequence ID" value="NMP26484.1"/>
    <property type="molecule type" value="Genomic_DNA"/>
</dbReference>
<gene>
    <name evidence="6" type="ORF">GW590_06330</name>
</gene>
<evidence type="ECO:0000256" key="3">
    <source>
        <dbReference type="ARBA" id="ARBA00023026"/>
    </source>
</evidence>
<dbReference type="GO" id="GO:0033644">
    <property type="term" value="C:host cell membrane"/>
    <property type="evidence" value="ECO:0007669"/>
    <property type="project" value="UniProtKB-SubCell"/>
</dbReference>
<evidence type="ECO:0000313" key="7">
    <source>
        <dbReference type="Proteomes" id="UP000585363"/>
    </source>
</evidence>
<reference evidence="6 7" key="2">
    <citation type="submission" date="2020-06" db="EMBL/GenBank/DDBJ databases">
        <title>Polyphasic characterization of a Rahnella strain isolated from tree sap.</title>
        <authorList>
            <person name="Kim I.S."/>
        </authorList>
    </citation>
    <scope>NUCLEOTIDE SEQUENCE [LARGE SCALE GENOMIC DNA]</scope>
    <source>
        <strain evidence="6 7">SAP-1</strain>
    </source>
</reference>
<evidence type="ECO:0000259" key="5">
    <source>
        <dbReference type="Pfam" id="PF04888"/>
    </source>
</evidence>
<keyword evidence="2" id="KW-0472">Membrane</keyword>
<organism evidence="6 7">
    <name type="scientific">Rouxiella aceris</name>
    <dbReference type="NCBI Taxonomy" id="2703884"/>
    <lineage>
        <taxon>Bacteria</taxon>
        <taxon>Pseudomonadati</taxon>
        <taxon>Pseudomonadota</taxon>
        <taxon>Gammaproteobacteria</taxon>
        <taxon>Enterobacterales</taxon>
        <taxon>Yersiniaceae</taxon>
        <taxon>Rouxiella</taxon>
    </lineage>
</organism>
<dbReference type="InterPro" id="IPR006972">
    <property type="entry name" value="BipB-like_C"/>
</dbReference>
<dbReference type="Pfam" id="PF04888">
    <property type="entry name" value="SseC"/>
    <property type="match status" value="1"/>
</dbReference>
<evidence type="ECO:0000256" key="2">
    <source>
        <dbReference type="ARBA" id="ARBA00022870"/>
    </source>
</evidence>
<evidence type="ECO:0000256" key="1">
    <source>
        <dbReference type="ARBA" id="ARBA00004301"/>
    </source>
</evidence>
<comment type="subcellular location">
    <subcellularLocation>
        <location evidence="1">Host membrane</location>
        <topology evidence="1">Multi-pass membrane protein</topology>
    </subcellularLocation>
</comment>
<evidence type="ECO:0000313" key="6">
    <source>
        <dbReference type="EMBL" id="NMP26484.1"/>
    </source>
</evidence>
<comment type="caution">
    <text evidence="6">The sequence shown here is derived from an EMBL/GenBank/DDBJ whole genome shotgun (WGS) entry which is preliminary data.</text>
</comment>
<accession>A0A848MJP1</accession>
<dbReference type="RefSeq" id="WP_169402189.1">
    <property type="nucleotide sequence ID" value="NZ_JAADJU010000003.1"/>
</dbReference>
<dbReference type="Proteomes" id="UP000585363">
    <property type="component" value="Unassembled WGS sequence"/>
</dbReference>
<protein>
    <submittedName>
        <fullName evidence="6">YopB/SseC family type III secretion system translocon subunit</fullName>
    </submittedName>
</protein>
<reference evidence="6 7" key="1">
    <citation type="submission" date="2020-01" db="EMBL/GenBank/DDBJ databases">
        <authorList>
            <person name="Lee S.D."/>
        </authorList>
    </citation>
    <scope>NUCLEOTIDE SEQUENCE [LARGE SCALE GENOMIC DNA]</scope>
    <source>
        <strain evidence="6 7">SAP-1</strain>
    </source>
</reference>